<keyword evidence="2" id="KW-0694">RNA-binding</keyword>
<evidence type="ECO:0000313" key="4">
    <source>
        <dbReference type="Proteomes" id="UP000007646"/>
    </source>
</evidence>
<dbReference type="GeneTree" id="ENSGT00940000153503"/>
<protein>
    <recommendedName>
        <fullName evidence="5">RRM domain-containing protein</fullName>
    </recommendedName>
</protein>
<accession>G3UDX7</accession>
<dbReference type="Gene3D" id="3.30.70.330">
    <property type="match status" value="2"/>
</dbReference>
<dbReference type="HOGENOM" id="CLU_032003_2_1_1"/>
<evidence type="ECO:0008006" key="5">
    <source>
        <dbReference type="Google" id="ProtNLM"/>
    </source>
</evidence>
<keyword evidence="4" id="KW-1185">Reference proteome</keyword>
<dbReference type="Proteomes" id="UP000007646">
    <property type="component" value="Unassembled WGS sequence"/>
</dbReference>
<organism evidence="3 4">
    <name type="scientific">Loxodonta africana</name>
    <name type="common">African elephant</name>
    <dbReference type="NCBI Taxonomy" id="9785"/>
    <lineage>
        <taxon>Eukaryota</taxon>
        <taxon>Metazoa</taxon>
        <taxon>Chordata</taxon>
        <taxon>Craniata</taxon>
        <taxon>Vertebrata</taxon>
        <taxon>Euteleostomi</taxon>
        <taxon>Mammalia</taxon>
        <taxon>Eutheria</taxon>
        <taxon>Afrotheria</taxon>
        <taxon>Proboscidea</taxon>
        <taxon>Elephantidae</taxon>
        <taxon>Loxodonta</taxon>
    </lineage>
</organism>
<dbReference type="Ensembl" id="ENSLAFT00000026714.1">
    <property type="protein sequence ID" value="ENSLAFP00000026035.1"/>
    <property type="gene ID" value="ENSLAFG00000026509.1"/>
</dbReference>
<dbReference type="eggNOG" id="KOG4211">
    <property type="taxonomic scope" value="Eukaryota"/>
</dbReference>
<reference evidence="3 4" key="1">
    <citation type="submission" date="2009-06" db="EMBL/GenBank/DDBJ databases">
        <title>The Genome Sequence of Loxodonta africana (African elephant).</title>
        <authorList>
            <person name="Di Palma F."/>
            <person name="Heiman D."/>
            <person name="Young S."/>
            <person name="Johnson J."/>
            <person name="Lander E.S."/>
            <person name="Lindblad-Toh K."/>
        </authorList>
    </citation>
    <scope>NUCLEOTIDE SEQUENCE [LARGE SCALE GENOMIC DNA]</scope>
    <source>
        <strain evidence="3 4">Isolate ISIS603380</strain>
    </source>
</reference>
<dbReference type="STRING" id="9785.ENSLAFP00000026035"/>
<dbReference type="PANTHER" id="PTHR13976">
    <property type="entry name" value="HETEROGENEOUS NUCLEAR RIBONUCLEOPROTEIN-RELATED"/>
    <property type="match status" value="1"/>
</dbReference>
<dbReference type="InterPro" id="IPR035979">
    <property type="entry name" value="RBD_domain_sf"/>
</dbReference>
<sequence length="260" mass="27910">TGKAFVELDSEDEIKLALKKGRENIGHKYVEVFKSNQAEVRTNYDPPHKLMAMQQLGPSRTWGWRGYNSIYRGAGFERMRHGGYGGRMFDHTYGNAGSTLKTTKEHCIHIWGISYRAPENDTYFFSTASHVRVNIEIGPDSRVTGEADVEFATCEGALAAMSKDKANLQNRYVEPLDSTAGASGGVYGSQIGEGMGLSKQSSYGGPASQQLSGGYGGSYGVKYCIGSHGAMNSSFYSSGSSIYGSSTTGGMSSVSGGWGM</sequence>
<dbReference type="AlphaFoldDB" id="G3UDX7"/>
<dbReference type="SUPFAM" id="SSF54928">
    <property type="entry name" value="RNA-binding domain, RBD"/>
    <property type="match status" value="1"/>
</dbReference>
<dbReference type="GO" id="GO:0003723">
    <property type="term" value="F:RNA binding"/>
    <property type="evidence" value="ECO:0007669"/>
    <property type="project" value="UniProtKB-KW"/>
</dbReference>
<evidence type="ECO:0000313" key="3">
    <source>
        <dbReference type="Ensembl" id="ENSLAFP00000026035.1"/>
    </source>
</evidence>
<name>G3UDX7_LOXAF</name>
<keyword evidence="1" id="KW-0677">Repeat</keyword>
<proteinExistence type="predicted"/>
<dbReference type="InterPro" id="IPR050666">
    <property type="entry name" value="ESRP"/>
</dbReference>
<dbReference type="InParanoid" id="G3UDX7"/>
<dbReference type="InterPro" id="IPR012677">
    <property type="entry name" value="Nucleotide-bd_a/b_plait_sf"/>
</dbReference>
<reference evidence="3" key="3">
    <citation type="submission" date="2025-09" db="UniProtKB">
        <authorList>
            <consortium name="Ensembl"/>
        </authorList>
    </citation>
    <scope>IDENTIFICATION</scope>
    <source>
        <strain evidence="3">Isolate ISIS603380</strain>
    </source>
</reference>
<reference evidence="3" key="2">
    <citation type="submission" date="2025-08" db="UniProtKB">
        <authorList>
            <consortium name="Ensembl"/>
        </authorList>
    </citation>
    <scope>IDENTIFICATION</scope>
    <source>
        <strain evidence="3">Isolate ISIS603380</strain>
    </source>
</reference>
<evidence type="ECO:0000256" key="1">
    <source>
        <dbReference type="ARBA" id="ARBA00022737"/>
    </source>
</evidence>
<evidence type="ECO:0000256" key="2">
    <source>
        <dbReference type="ARBA" id="ARBA00022884"/>
    </source>
</evidence>